<dbReference type="InterPro" id="IPR014131">
    <property type="entry name" value="Chlamydia_phage_Vp3"/>
</dbReference>
<name>A0A4P8PSR7_9VIRU</name>
<protein>
    <submittedName>
        <fullName evidence="2">Internal scaffolding protein</fullName>
    </submittedName>
</protein>
<dbReference type="EMBL" id="MK249212">
    <property type="protein sequence ID" value="QCQ85035.1"/>
    <property type="molecule type" value="Genomic_DNA"/>
</dbReference>
<feature type="compositionally biased region" description="Polar residues" evidence="1">
    <location>
        <begin position="146"/>
        <end position="160"/>
    </location>
</feature>
<feature type="region of interest" description="Disordered" evidence="1">
    <location>
        <begin position="128"/>
        <end position="160"/>
    </location>
</feature>
<evidence type="ECO:0000256" key="1">
    <source>
        <dbReference type="SAM" id="MobiDB-lite"/>
    </source>
</evidence>
<accession>A0A4P8PSR7</accession>
<organism evidence="2">
    <name type="scientific">Blackfly microvirus SF02</name>
    <dbReference type="NCBI Taxonomy" id="2576452"/>
    <lineage>
        <taxon>Viruses</taxon>
        <taxon>Monodnaviria</taxon>
        <taxon>Sangervirae</taxon>
        <taxon>Phixviricota</taxon>
        <taxon>Malgrandaviricetes</taxon>
        <taxon>Petitvirales</taxon>
        <taxon>Microviridae</taxon>
        <taxon>Microvirus</taxon>
    </lineage>
</organism>
<evidence type="ECO:0000313" key="2">
    <source>
        <dbReference type="EMBL" id="QCQ85035.1"/>
    </source>
</evidence>
<proteinExistence type="predicted"/>
<dbReference type="Proteomes" id="UP000322339">
    <property type="component" value="Segment"/>
</dbReference>
<dbReference type="Pfam" id="PF09675">
    <property type="entry name" value="Chlamy_scaf"/>
    <property type="match status" value="1"/>
</dbReference>
<reference evidence="2" key="1">
    <citation type="submission" date="2018-12" db="EMBL/GenBank/DDBJ databases">
        <title>Singled stranded DNA viruses identified in blackflies (Austrosimulium ungulatum) sampled in New Zealand.</title>
        <authorList>
            <person name="Kraberger S."/>
            <person name="Fontenele R.S."/>
            <person name="Schmidlin K."/>
            <person name="Walters M."/>
            <person name="Varsani A."/>
        </authorList>
    </citation>
    <scope>NUCLEOTIDE SEQUENCE [LARGE SCALE GENOMIC DNA]</scope>
    <source>
        <strain evidence="2">163</strain>
    </source>
</reference>
<sequence length="160" mass="17783">MRFIGVNNNGEELSSMYVDHDPDTFGFATTGPSLTRQEFLADCDINTIMAQYEKTGVISHVNNGQPQYLDVTDVPDLAQAIEVVKSAEAAFMRLPASVRREFDNDPVQFVDYVQNAQESDRERLREWGLIPPLPPEKPPQKVEVVSQTPPTATSGSDAKK</sequence>